<sequence length="93" mass="10976">MDGPRPEKPRQGRHVVADDRFRQLLVLYVLGELAAEDERSLERHARRCPDCQKDLAGLRETDCLLRRWAASAREAPPRRLLWRNKRGDEQHEH</sequence>
<dbReference type="Pfam" id="PF13490">
    <property type="entry name" value="zf-HC2"/>
    <property type="match status" value="1"/>
</dbReference>
<proteinExistence type="predicted"/>
<dbReference type="RefSeq" id="WP_407690821.1">
    <property type="nucleotide sequence ID" value="NZ_CP045119.1"/>
</dbReference>
<feature type="domain" description="Putative zinc-finger" evidence="1">
    <location>
        <begin position="20"/>
        <end position="52"/>
    </location>
</feature>
<evidence type="ECO:0000313" key="3">
    <source>
        <dbReference type="Proteomes" id="UP000501452"/>
    </source>
</evidence>
<dbReference type="Gene3D" id="1.10.10.1320">
    <property type="entry name" value="Anti-sigma factor, zinc-finger domain"/>
    <property type="match status" value="1"/>
</dbReference>
<dbReference type="InterPro" id="IPR041916">
    <property type="entry name" value="Anti_sigma_zinc_sf"/>
</dbReference>
<dbReference type="Proteomes" id="UP000501452">
    <property type="component" value="Chromosome"/>
</dbReference>
<dbReference type="EMBL" id="CP045119">
    <property type="protein sequence ID" value="QIN84531.1"/>
    <property type="molecule type" value="Genomic_DNA"/>
</dbReference>
<dbReference type="KEGG" id="rub:GBA63_19185"/>
<gene>
    <name evidence="2" type="ORF">GBA63_19185</name>
</gene>
<accession>A0A6G8QDQ8</accession>
<keyword evidence="3" id="KW-1185">Reference proteome</keyword>
<name>A0A6G8QDQ8_9ACTN</name>
<dbReference type="AlphaFoldDB" id="A0A6G8QDQ8"/>
<evidence type="ECO:0000313" key="2">
    <source>
        <dbReference type="EMBL" id="QIN84531.1"/>
    </source>
</evidence>
<protein>
    <recommendedName>
        <fullName evidence="1">Putative zinc-finger domain-containing protein</fullName>
    </recommendedName>
</protein>
<reference evidence="2 3" key="1">
    <citation type="submission" date="2019-10" db="EMBL/GenBank/DDBJ databases">
        <title>Rubrobacter sp nov SCSIO 52090 isolated from a deep-sea sediment in the South China Sea.</title>
        <authorList>
            <person name="Chen R.W."/>
        </authorList>
    </citation>
    <scope>NUCLEOTIDE SEQUENCE [LARGE SCALE GENOMIC DNA]</scope>
    <source>
        <strain evidence="2 3">SCSIO 52909</strain>
    </source>
</reference>
<dbReference type="InterPro" id="IPR027383">
    <property type="entry name" value="Znf_put"/>
</dbReference>
<organism evidence="2 3">
    <name type="scientific">Rubrobacter tropicus</name>
    <dbReference type="NCBI Taxonomy" id="2653851"/>
    <lineage>
        <taxon>Bacteria</taxon>
        <taxon>Bacillati</taxon>
        <taxon>Actinomycetota</taxon>
        <taxon>Rubrobacteria</taxon>
        <taxon>Rubrobacterales</taxon>
        <taxon>Rubrobacteraceae</taxon>
        <taxon>Rubrobacter</taxon>
    </lineage>
</organism>
<evidence type="ECO:0000259" key="1">
    <source>
        <dbReference type="Pfam" id="PF13490"/>
    </source>
</evidence>